<evidence type="ECO:0000313" key="5">
    <source>
        <dbReference type="Proteomes" id="UP000641646"/>
    </source>
</evidence>
<gene>
    <name evidence="4" type="ORF">H6G03_10165</name>
</gene>
<accession>A0A926VFA1</accession>
<comment type="caution">
    <text evidence="4">The sequence shown here is derived from an EMBL/GenBank/DDBJ whole genome shotgun (WGS) entry which is preliminary data.</text>
</comment>
<dbReference type="Pfam" id="PF05226">
    <property type="entry name" value="CHASE2"/>
    <property type="match status" value="1"/>
</dbReference>
<evidence type="ECO:0000259" key="3">
    <source>
        <dbReference type="PROSITE" id="PS50125"/>
    </source>
</evidence>
<dbReference type="RefSeq" id="WP_190464278.1">
    <property type="nucleotide sequence ID" value="NZ_JACJPW010000021.1"/>
</dbReference>
<feature type="transmembrane region" description="Helical" evidence="2">
    <location>
        <begin position="331"/>
        <end position="348"/>
    </location>
</feature>
<evidence type="ECO:0000256" key="2">
    <source>
        <dbReference type="SAM" id="Phobius"/>
    </source>
</evidence>
<dbReference type="SMART" id="SM00044">
    <property type="entry name" value="CYCc"/>
    <property type="match status" value="1"/>
</dbReference>
<sequence>MWKRLNTFVKDWGGVLIIAPNVAALLIALRLAGFLQSLEWAALDRFFLLRPLSSPDSRILIVGISESDIRKVGKWPIPDGDIAQLIEKIKQQKPSAIGLDVYRDLPVEPGHQKLVQVFQTTPNLIGVKKVSGARNGFAVNPSSILANKGQVGASDLVIDADGKVRRGFLYIGNNNGEVVPSLPLKLAFIYLQSKGIIPKNAAVNPEYLQLGKAVFIRFQPNDGGYVRTSASGYQVLMNFRGPRETFQIVTMMDVLENRIPANLMRDRIVLIGSNAASLQDYFQTPYDDTIISSFPKRTSGVEIHANSISQMIAAALDGRPLIQVWSEPLEWLWIFGWSVIGVSLALWGRYFSTKYRVYSAYWIIFTIAIAGGILIIGSYLAFSIGWWIPVVPSLLALSVSQMAMAIHIANLEREERQALMKLFERNVTPKIAEAIWRDRSKFLEEGELQAQEMMATVLFTDLKGFSSIAENMEPKILMSWLNDYMKVMTQVVLDRDGVIDKFIGDAIMAVFGVPIPSTTPEKIALDAQKAVSCAVAMAEVLKSLNRRWQSQGLPTVCMRVGIATGVVVAGSLGSDRRQDYTVIGDTVNIASRLESYDKTLDGGSCRILISEDTYVYNQDKFLTKLVGSVLLKGREHPVKVYQVLVE</sequence>
<dbReference type="GO" id="GO:0006171">
    <property type="term" value="P:cAMP biosynthetic process"/>
    <property type="evidence" value="ECO:0007669"/>
    <property type="project" value="TreeGrafter"/>
</dbReference>
<name>A0A926VFA1_9CYAN</name>
<keyword evidence="2" id="KW-1133">Transmembrane helix</keyword>
<dbReference type="Pfam" id="PF00211">
    <property type="entry name" value="Guanylate_cyc"/>
    <property type="match status" value="1"/>
</dbReference>
<dbReference type="AlphaFoldDB" id="A0A926VFA1"/>
<dbReference type="SMART" id="SM01080">
    <property type="entry name" value="CHASE2"/>
    <property type="match status" value="1"/>
</dbReference>
<feature type="transmembrane region" description="Helical" evidence="2">
    <location>
        <begin position="386"/>
        <end position="411"/>
    </location>
</feature>
<protein>
    <submittedName>
        <fullName evidence="4">Adenylate/guanylate cyclase domain-containing protein</fullName>
    </submittedName>
</protein>
<dbReference type="PANTHER" id="PTHR43081:SF1">
    <property type="entry name" value="ADENYLATE CYCLASE, TERMINAL-DIFFERENTIATION SPECIFIC"/>
    <property type="match status" value="1"/>
</dbReference>
<dbReference type="InterPro" id="IPR029787">
    <property type="entry name" value="Nucleotide_cyclase"/>
</dbReference>
<dbReference type="PROSITE" id="PS50125">
    <property type="entry name" value="GUANYLATE_CYCLASE_2"/>
    <property type="match status" value="1"/>
</dbReference>
<keyword evidence="5" id="KW-1185">Reference proteome</keyword>
<keyword evidence="2" id="KW-0472">Membrane</keyword>
<dbReference type="InterPro" id="IPR001054">
    <property type="entry name" value="A/G_cyclase"/>
</dbReference>
<evidence type="ECO:0000256" key="1">
    <source>
        <dbReference type="ARBA" id="ARBA00005381"/>
    </source>
</evidence>
<dbReference type="Proteomes" id="UP000641646">
    <property type="component" value="Unassembled WGS sequence"/>
</dbReference>
<dbReference type="SUPFAM" id="SSF55073">
    <property type="entry name" value="Nucleotide cyclase"/>
    <property type="match status" value="1"/>
</dbReference>
<feature type="domain" description="Guanylate cyclase" evidence="3">
    <location>
        <begin position="456"/>
        <end position="594"/>
    </location>
</feature>
<dbReference type="GO" id="GO:0004016">
    <property type="term" value="F:adenylate cyclase activity"/>
    <property type="evidence" value="ECO:0007669"/>
    <property type="project" value="UniProtKB-ARBA"/>
</dbReference>
<reference evidence="4" key="1">
    <citation type="journal article" date="2015" name="ISME J.">
        <title>Draft Genome Sequence of Streptomyces incarnatus NRRL8089, which Produces the Nucleoside Antibiotic Sinefungin.</title>
        <authorList>
            <person name="Oshima K."/>
            <person name="Hattori M."/>
            <person name="Shimizu H."/>
            <person name="Fukuda K."/>
            <person name="Nemoto M."/>
            <person name="Inagaki K."/>
            <person name="Tamura T."/>
        </authorList>
    </citation>
    <scope>NUCLEOTIDE SEQUENCE</scope>
    <source>
        <strain evidence="4">FACHB-1375</strain>
    </source>
</reference>
<feature type="transmembrane region" description="Helical" evidence="2">
    <location>
        <begin position="360"/>
        <end position="380"/>
    </location>
</feature>
<reference evidence="4" key="2">
    <citation type="submission" date="2020-08" db="EMBL/GenBank/DDBJ databases">
        <authorList>
            <person name="Chen M."/>
            <person name="Teng W."/>
            <person name="Zhao L."/>
            <person name="Hu C."/>
            <person name="Zhou Y."/>
            <person name="Han B."/>
            <person name="Song L."/>
            <person name="Shu W."/>
        </authorList>
    </citation>
    <scope>NUCLEOTIDE SEQUENCE</scope>
    <source>
        <strain evidence="4">FACHB-1375</strain>
    </source>
</reference>
<comment type="similarity">
    <text evidence="1">Belongs to the adenylyl cyclase class-3 family.</text>
</comment>
<organism evidence="4 5">
    <name type="scientific">Aerosakkonema funiforme FACHB-1375</name>
    <dbReference type="NCBI Taxonomy" id="2949571"/>
    <lineage>
        <taxon>Bacteria</taxon>
        <taxon>Bacillati</taxon>
        <taxon>Cyanobacteriota</taxon>
        <taxon>Cyanophyceae</taxon>
        <taxon>Oscillatoriophycideae</taxon>
        <taxon>Aerosakkonematales</taxon>
        <taxon>Aerosakkonemataceae</taxon>
        <taxon>Aerosakkonema</taxon>
    </lineage>
</organism>
<dbReference type="InterPro" id="IPR007890">
    <property type="entry name" value="CHASE2"/>
</dbReference>
<keyword evidence="2" id="KW-0812">Transmembrane</keyword>
<dbReference type="InterPro" id="IPR050697">
    <property type="entry name" value="Adenylyl/Guanylyl_Cyclase_3/4"/>
</dbReference>
<proteinExistence type="inferred from homology"/>
<feature type="transmembrane region" description="Helical" evidence="2">
    <location>
        <begin position="12"/>
        <end position="35"/>
    </location>
</feature>
<dbReference type="Gene3D" id="3.30.70.1230">
    <property type="entry name" value="Nucleotide cyclase"/>
    <property type="match status" value="1"/>
</dbReference>
<dbReference type="GO" id="GO:0035556">
    <property type="term" value="P:intracellular signal transduction"/>
    <property type="evidence" value="ECO:0007669"/>
    <property type="project" value="InterPro"/>
</dbReference>
<dbReference type="EMBL" id="JACJPW010000021">
    <property type="protein sequence ID" value="MBD2181469.1"/>
    <property type="molecule type" value="Genomic_DNA"/>
</dbReference>
<dbReference type="PANTHER" id="PTHR43081">
    <property type="entry name" value="ADENYLATE CYCLASE, TERMINAL-DIFFERENTIATION SPECIFIC-RELATED"/>
    <property type="match status" value="1"/>
</dbReference>
<evidence type="ECO:0000313" key="4">
    <source>
        <dbReference type="EMBL" id="MBD2181469.1"/>
    </source>
</evidence>
<dbReference type="CDD" id="cd07302">
    <property type="entry name" value="CHD"/>
    <property type="match status" value="1"/>
</dbReference>